<evidence type="ECO:0000256" key="1">
    <source>
        <dbReference type="SAM" id="Phobius"/>
    </source>
</evidence>
<dbReference type="EMBL" id="JAUHHC010000001">
    <property type="protein sequence ID" value="MDN3919417.1"/>
    <property type="molecule type" value="Genomic_DNA"/>
</dbReference>
<dbReference type="RefSeq" id="WP_290357720.1">
    <property type="nucleotide sequence ID" value="NZ_JAUHHC010000001.1"/>
</dbReference>
<keyword evidence="1" id="KW-1133">Transmembrane helix</keyword>
<evidence type="ECO:0000313" key="3">
    <source>
        <dbReference type="Proteomes" id="UP001228044"/>
    </source>
</evidence>
<proteinExistence type="predicted"/>
<gene>
    <name evidence="2" type="ORF">QWJ38_03890</name>
</gene>
<evidence type="ECO:0000313" key="2">
    <source>
        <dbReference type="EMBL" id="MDN3919417.1"/>
    </source>
</evidence>
<protein>
    <recommendedName>
        <fullName evidence="4">Glycerate kinase</fullName>
    </recommendedName>
</protein>
<comment type="caution">
    <text evidence="2">The sequence shown here is derived from an EMBL/GenBank/DDBJ whole genome shotgun (WGS) entry which is preliminary data.</text>
</comment>
<name>A0ABT8DMR8_9BURK</name>
<keyword evidence="3" id="KW-1185">Reference proteome</keyword>
<organism evidence="2 3">
    <name type="scientific">Roseateles violae</name>
    <dbReference type="NCBI Taxonomy" id="3058042"/>
    <lineage>
        <taxon>Bacteria</taxon>
        <taxon>Pseudomonadati</taxon>
        <taxon>Pseudomonadota</taxon>
        <taxon>Betaproteobacteria</taxon>
        <taxon>Burkholderiales</taxon>
        <taxon>Sphaerotilaceae</taxon>
        <taxon>Roseateles</taxon>
    </lineage>
</organism>
<reference evidence="2 3" key="1">
    <citation type="submission" date="2023-06" db="EMBL/GenBank/DDBJ databases">
        <title>Pelomonas sp. PFR6 16S ribosomal RNA gene Genome sequencing and assembly.</title>
        <authorList>
            <person name="Woo H."/>
        </authorList>
    </citation>
    <scope>NUCLEOTIDE SEQUENCE [LARGE SCALE GENOMIC DNA]</scope>
    <source>
        <strain evidence="2 3">PFR6</strain>
    </source>
</reference>
<accession>A0ABT8DMR8</accession>
<keyword evidence="1" id="KW-0812">Transmembrane</keyword>
<sequence>MNKWIGGALALAALFVGGLFYGWQGVILALTVIVFWLLLQFSRLMRVMKAAGEKPVGRIDSAVMLNAKLREGMRLVEVIPLTRSLGEKIAAEPETYRWTDAGGVSVELQLADGRLQRWQLLRPAETPSSEA</sequence>
<evidence type="ECO:0008006" key="4">
    <source>
        <dbReference type="Google" id="ProtNLM"/>
    </source>
</evidence>
<dbReference type="Proteomes" id="UP001228044">
    <property type="component" value="Unassembled WGS sequence"/>
</dbReference>
<keyword evidence="1" id="KW-0472">Membrane</keyword>
<feature type="transmembrane region" description="Helical" evidence="1">
    <location>
        <begin position="20"/>
        <end position="39"/>
    </location>
</feature>